<reference evidence="2 3" key="1">
    <citation type="submission" date="2019-08" db="EMBL/GenBank/DDBJ databases">
        <title>Deep-cultivation of Planctomycetes and their phenomic and genomic characterization uncovers novel biology.</title>
        <authorList>
            <person name="Wiegand S."/>
            <person name="Jogler M."/>
            <person name="Boedeker C."/>
            <person name="Pinto D."/>
            <person name="Vollmers J."/>
            <person name="Rivas-Marin E."/>
            <person name="Kohn T."/>
            <person name="Peeters S.H."/>
            <person name="Heuer A."/>
            <person name="Rast P."/>
            <person name="Oberbeckmann S."/>
            <person name="Bunk B."/>
            <person name="Jeske O."/>
            <person name="Meyerdierks A."/>
            <person name="Storesund J.E."/>
            <person name="Kallscheuer N."/>
            <person name="Luecker S."/>
            <person name="Lage O.M."/>
            <person name="Pohl T."/>
            <person name="Merkel B.J."/>
            <person name="Hornburger P."/>
            <person name="Mueller R.-W."/>
            <person name="Bruemmer F."/>
            <person name="Labrenz M."/>
            <person name="Spormann A.M."/>
            <person name="Op den Camp H."/>
            <person name="Overmann J."/>
            <person name="Amann R."/>
            <person name="Jetten M.S.M."/>
            <person name="Mascher T."/>
            <person name="Medema M.H."/>
            <person name="Devos D.P."/>
            <person name="Kaster A.-K."/>
            <person name="Ovreas L."/>
            <person name="Rohde M."/>
            <person name="Galperin M.Y."/>
            <person name="Jogler C."/>
        </authorList>
    </citation>
    <scope>NUCLEOTIDE SEQUENCE [LARGE SCALE GENOMIC DNA]</scope>
    <source>
        <strain evidence="2 3">OJF2</strain>
    </source>
</reference>
<organism evidence="2 3">
    <name type="scientific">Aquisphaera giovannonii</name>
    <dbReference type="NCBI Taxonomy" id="406548"/>
    <lineage>
        <taxon>Bacteria</taxon>
        <taxon>Pseudomonadati</taxon>
        <taxon>Planctomycetota</taxon>
        <taxon>Planctomycetia</taxon>
        <taxon>Isosphaerales</taxon>
        <taxon>Isosphaeraceae</taxon>
        <taxon>Aquisphaera</taxon>
    </lineage>
</organism>
<dbReference type="KEGG" id="agv:OJF2_18260"/>
<dbReference type="EMBL" id="CP042997">
    <property type="protein sequence ID" value="QEH33325.1"/>
    <property type="molecule type" value="Genomic_DNA"/>
</dbReference>
<evidence type="ECO:0000313" key="2">
    <source>
        <dbReference type="EMBL" id="QEH33325.1"/>
    </source>
</evidence>
<keyword evidence="1" id="KW-0812">Transmembrane</keyword>
<sequence length="260" mass="26473">MIARGSSGVSQRTMAATFALGCIVAAATRAEAGLVVSVEAPGVMSSKVSGITTETFDGLPPGIASSLDTAVGTLASRGRFAILNADSYGGADAGGEYISLGAQSGSPAPMTLTFASPQAYFGMWWSAADAYNEITFYSGQQALGSFNSPFVLDALNALPDGRKYYGNPNGWGDASEPFAYLNFFGTGGTTITSVVFANSGTTATGFESDNWSIASVAPSTIRGTIIAGAIVPEPSSLVLAGVACAAGGLAAVRWRSRRTR</sequence>
<protein>
    <submittedName>
        <fullName evidence="2">Uncharacterized protein</fullName>
    </submittedName>
</protein>
<gene>
    <name evidence="2" type="ORF">OJF2_18260</name>
</gene>
<name>A0A5B9VZW6_9BACT</name>
<accession>A0A5B9VZW6</accession>
<feature type="transmembrane region" description="Helical" evidence="1">
    <location>
        <begin position="236"/>
        <end position="254"/>
    </location>
</feature>
<dbReference type="OrthoDB" id="284639at2"/>
<keyword evidence="3" id="KW-1185">Reference proteome</keyword>
<dbReference type="Proteomes" id="UP000324233">
    <property type="component" value="Chromosome"/>
</dbReference>
<proteinExistence type="predicted"/>
<evidence type="ECO:0000256" key="1">
    <source>
        <dbReference type="SAM" id="Phobius"/>
    </source>
</evidence>
<keyword evidence="1" id="KW-1133">Transmembrane helix</keyword>
<evidence type="ECO:0000313" key="3">
    <source>
        <dbReference type="Proteomes" id="UP000324233"/>
    </source>
</evidence>
<keyword evidence="1" id="KW-0472">Membrane</keyword>
<dbReference type="AlphaFoldDB" id="A0A5B9VZW6"/>